<keyword evidence="1" id="KW-0472">Membrane</keyword>
<evidence type="ECO:0000313" key="3">
    <source>
        <dbReference type="Proteomes" id="UP000249829"/>
    </source>
</evidence>
<dbReference type="Proteomes" id="UP000249829">
    <property type="component" value="Unassembled WGS sequence"/>
</dbReference>
<accession>A0A2V5GX14</accession>
<gene>
    <name evidence="2" type="ORF">BO99DRAFT_233342</name>
</gene>
<keyword evidence="3" id="KW-1185">Reference proteome</keyword>
<dbReference type="EMBL" id="KZ825175">
    <property type="protein sequence ID" value="PYI16049.1"/>
    <property type="molecule type" value="Genomic_DNA"/>
</dbReference>
<sequence length="87" mass="9957">MLSVRTLFYLSTTLCMHTGSLLLHLYLALVLVAPFRPGPLGRYGWGRRKRGRLFLLQSPPLPRSTSYRICLNGLTGQLLRVPVQKYR</sequence>
<feature type="transmembrane region" description="Helical" evidence="1">
    <location>
        <begin position="6"/>
        <end position="32"/>
    </location>
</feature>
<proteinExistence type="predicted"/>
<evidence type="ECO:0000256" key="1">
    <source>
        <dbReference type="SAM" id="Phobius"/>
    </source>
</evidence>
<name>A0A2V5GX14_ASPV1</name>
<keyword evidence="1" id="KW-1133">Transmembrane helix</keyword>
<evidence type="ECO:0000313" key="2">
    <source>
        <dbReference type="EMBL" id="PYI16049.1"/>
    </source>
</evidence>
<dbReference type="AlphaFoldDB" id="A0A2V5GX14"/>
<organism evidence="2 3">
    <name type="scientific">Aspergillus violaceofuscus (strain CBS 115571)</name>
    <dbReference type="NCBI Taxonomy" id="1450538"/>
    <lineage>
        <taxon>Eukaryota</taxon>
        <taxon>Fungi</taxon>
        <taxon>Dikarya</taxon>
        <taxon>Ascomycota</taxon>
        <taxon>Pezizomycotina</taxon>
        <taxon>Eurotiomycetes</taxon>
        <taxon>Eurotiomycetidae</taxon>
        <taxon>Eurotiales</taxon>
        <taxon>Aspergillaceae</taxon>
        <taxon>Aspergillus</taxon>
    </lineage>
</organism>
<keyword evidence="1" id="KW-0812">Transmembrane</keyword>
<reference evidence="2 3" key="1">
    <citation type="submission" date="2018-02" db="EMBL/GenBank/DDBJ databases">
        <title>The genomes of Aspergillus section Nigri reveals drivers in fungal speciation.</title>
        <authorList>
            <consortium name="DOE Joint Genome Institute"/>
            <person name="Vesth T.C."/>
            <person name="Nybo J."/>
            <person name="Theobald S."/>
            <person name="Brandl J."/>
            <person name="Frisvad J.C."/>
            <person name="Nielsen K.F."/>
            <person name="Lyhne E.K."/>
            <person name="Kogle M.E."/>
            <person name="Kuo A."/>
            <person name="Riley R."/>
            <person name="Clum A."/>
            <person name="Nolan M."/>
            <person name="Lipzen A."/>
            <person name="Salamov A."/>
            <person name="Henrissat B."/>
            <person name="Wiebenga A."/>
            <person name="De vries R.P."/>
            <person name="Grigoriev I.V."/>
            <person name="Mortensen U.H."/>
            <person name="Andersen M.R."/>
            <person name="Baker S.E."/>
        </authorList>
    </citation>
    <scope>NUCLEOTIDE SEQUENCE [LARGE SCALE GENOMIC DNA]</scope>
    <source>
        <strain evidence="2 3">CBS 115571</strain>
    </source>
</reference>
<protein>
    <submittedName>
        <fullName evidence="2">Uncharacterized protein</fullName>
    </submittedName>
</protein>